<dbReference type="Proteomes" id="UP000249005">
    <property type="component" value="Chromosome 1"/>
</dbReference>
<feature type="transmembrane region" description="Helical" evidence="1">
    <location>
        <begin position="66"/>
        <end position="86"/>
    </location>
</feature>
<evidence type="ECO:0000313" key="3">
    <source>
        <dbReference type="Proteomes" id="UP000249005"/>
    </source>
</evidence>
<evidence type="ECO:0008006" key="4">
    <source>
        <dbReference type="Google" id="ProtNLM"/>
    </source>
</evidence>
<feature type="transmembrane region" description="Helical" evidence="1">
    <location>
        <begin position="98"/>
        <end position="123"/>
    </location>
</feature>
<dbReference type="EMBL" id="LS483470">
    <property type="protein sequence ID" value="SQI38506.1"/>
    <property type="molecule type" value="Genomic_DNA"/>
</dbReference>
<keyword evidence="3" id="KW-1185">Reference proteome</keyword>
<dbReference type="OrthoDB" id="6636398at2"/>
<dbReference type="AlphaFoldDB" id="A0A2X4UF54"/>
<gene>
    <name evidence="2" type="ORF">NCTC12151_01181</name>
</gene>
<proteinExistence type="predicted"/>
<accession>A0A2X4UF54</accession>
<organism evidence="2 3">
    <name type="scientific">Leminorella richardii</name>
    <dbReference type="NCBI Taxonomy" id="158841"/>
    <lineage>
        <taxon>Bacteria</taxon>
        <taxon>Pseudomonadati</taxon>
        <taxon>Pseudomonadota</taxon>
        <taxon>Gammaproteobacteria</taxon>
        <taxon>Enterobacterales</taxon>
        <taxon>Budviciaceae</taxon>
        <taxon>Leminorella</taxon>
    </lineage>
</organism>
<dbReference type="RefSeq" id="WP_111739714.1">
    <property type="nucleotide sequence ID" value="NZ_LR698987.1"/>
</dbReference>
<name>A0A2X4UF54_9GAMM</name>
<feature type="transmembrane region" description="Helical" evidence="1">
    <location>
        <begin position="143"/>
        <end position="166"/>
    </location>
</feature>
<sequence length="182" mass="20534">MNQKTSARTAFSQIVHVTVVLVLVLPLCSQALAFLCSTLVDSSCWFSRDLTYEAKLLLSRDAQVDFTKWFCLVVFCLGVLFMGNLYGRYAALPERRWVCYGPFAVFIAYSAAIYCLSLGLLGAVGQETIETALLPFFWRHAFYYRPTLLALMAFLTYLLFTLGVVLTRYRQSASSETLEPQA</sequence>
<evidence type="ECO:0000313" key="2">
    <source>
        <dbReference type="EMBL" id="SQI38506.1"/>
    </source>
</evidence>
<keyword evidence="1" id="KW-0812">Transmembrane</keyword>
<evidence type="ECO:0000256" key="1">
    <source>
        <dbReference type="SAM" id="Phobius"/>
    </source>
</evidence>
<keyword evidence="1" id="KW-0472">Membrane</keyword>
<protein>
    <recommendedName>
        <fullName evidence="4">Transmembrane protein</fullName>
    </recommendedName>
</protein>
<keyword evidence="1" id="KW-1133">Transmembrane helix</keyword>
<dbReference type="KEGG" id="lri:NCTC12151_01181"/>
<reference evidence="2 3" key="1">
    <citation type="submission" date="2018-06" db="EMBL/GenBank/DDBJ databases">
        <authorList>
            <consortium name="Pathogen Informatics"/>
            <person name="Doyle S."/>
        </authorList>
    </citation>
    <scope>NUCLEOTIDE SEQUENCE [LARGE SCALE GENOMIC DNA]</scope>
    <source>
        <strain evidence="2 3">NCTC12151</strain>
    </source>
</reference>